<proteinExistence type="predicted"/>
<feature type="transmembrane region" description="Helical" evidence="10">
    <location>
        <begin position="21"/>
        <end position="51"/>
    </location>
</feature>
<dbReference type="CDD" id="cd00400">
    <property type="entry name" value="Voltage_gated_ClC"/>
    <property type="match status" value="1"/>
</dbReference>
<keyword evidence="9" id="KW-0407">Ion channel</keyword>
<dbReference type="Gene3D" id="1.10.3080.10">
    <property type="entry name" value="Clc chloride channel"/>
    <property type="match status" value="1"/>
</dbReference>
<keyword evidence="5" id="KW-0406">Ion transport</keyword>
<dbReference type="RefSeq" id="WP_353302772.1">
    <property type="nucleotide sequence ID" value="NZ_BAABWN010000005.1"/>
</dbReference>
<dbReference type="Proteomes" id="UP001465153">
    <property type="component" value="Unassembled WGS sequence"/>
</dbReference>
<feature type="transmembrane region" description="Helical" evidence="10">
    <location>
        <begin position="198"/>
        <end position="221"/>
    </location>
</feature>
<reference evidence="11 12" key="1">
    <citation type="submission" date="2024-04" db="EMBL/GenBank/DDBJ databases">
        <title>Draft genome sequence of Sessilibacter corallicola NBRC 116591.</title>
        <authorList>
            <person name="Miyakawa T."/>
            <person name="Kusuya Y."/>
            <person name="Miura T."/>
        </authorList>
    </citation>
    <scope>NUCLEOTIDE SEQUENCE [LARGE SCALE GENOMIC DNA]</scope>
    <source>
        <strain evidence="11 12">KU-00831-HH</strain>
    </source>
</reference>
<sequence>MNSKNRNPLARRLSNLRHQLAYIDALPQLTVLGTIVGCLAALIIVAFRGLIDFSTQLFLDSPENFESLSLQWRFLTPVIGALLIAVIFQALPKRHMQVGVSFVLDRLYNHQSHLPSVNMIVQFFAAAICIISGQSVGREGPAVHLGAGVASSFGRNFKLPNNSLRTLTAAGIAAAIAASFNTPLAGVIFAMEVVLMEYTIAGFVPIIMASFAGALITRLVFGTEFVFTVQGTDLASFAELPFLVGFGLGIGVLATLFSKVLLLSNPAARLPIFFQILLGGIITGTIALYVPEVLGLGYDTVEKAMLGEIAVQSLLIILIAKIIATGVTLNLGMPGGLIGPTLFIGALFGAVMGAIGGVLFDGDTSSTSFYVLLGMTASFGAVLNAPLTALITILELTNNPTLIFPSMLVVVISCLTTRFMIGDEGIFIARLTKQGKSVKTNALRSELNKVGVRSIMDQNFVTSASVIDYNQAVKLLENRPRWIVINSSDSKEKHVLRAVDFANFVESPPESVSLGKAAIELLEVPGKRFALPPLHERATLLEAHLLMETENTDAVYIQNHYASPLEDDTLGIITHESIRNYYSI</sequence>
<gene>
    <name evidence="11" type="ORF">NBRC116591_19210</name>
</gene>
<keyword evidence="4 10" id="KW-1133">Transmembrane helix</keyword>
<dbReference type="PRINTS" id="PR00762">
    <property type="entry name" value="CLCHANNEL"/>
</dbReference>
<evidence type="ECO:0000256" key="9">
    <source>
        <dbReference type="ARBA" id="ARBA00023303"/>
    </source>
</evidence>
<evidence type="ECO:0000256" key="3">
    <source>
        <dbReference type="ARBA" id="ARBA00022692"/>
    </source>
</evidence>
<keyword evidence="3 10" id="KW-0812">Transmembrane</keyword>
<evidence type="ECO:0000256" key="10">
    <source>
        <dbReference type="SAM" id="Phobius"/>
    </source>
</evidence>
<dbReference type="InterPro" id="IPR050368">
    <property type="entry name" value="ClC-type_chloride_channel"/>
</dbReference>
<evidence type="ECO:0000256" key="4">
    <source>
        <dbReference type="ARBA" id="ARBA00022989"/>
    </source>
</evidence>
<accession>A0ABQ0A8Y1</accession>
<name>A0ABQ0A8Y1_9GAMM</name>
<comment type="caution">
    <text evidence="11">The sequence shown here is derived from an EMBL/GenBank/DDBJ whole genome shotgun (WGS) entry which is preliminary data.</text>
</comment>
<keyword evidence="2" id="KW-0813">Transport</keyword>
<dbReference type="SUPFAM" id="SSF81340">
    <property type="entry name" value="Clc chloride channel"/>
    <property type="match status" value="1"/>
</dbReference>
<feature type="transmembrane region" description="Helical" evidence="10">
    <location>
        <begin position="241"/>
        <end position="263"/>
    </location>
</feature>
<evidence type="ECO:0000256" key="8">
    <source>
        <dbReference type="ARBA" id="ARBA00023214"/>
    </source>
</evidence>
<feature type="transmembrane region" description="Helical" evidence="10">
    <location>
        <begin position="167"/>
        <end position="191"/>
    </location>
</feature>
<protein>
    <submittedName>
        <fullName evidence="11">Chloride channel protein</fullName>
    </submittedName>
</protein>
<evidence type="ECO:0000313" key="12">
    <source>
        <dbReference type="Proteomes" id="UP001465153"/>
    </source>
</evidence>
<organism evidence="11 12">
    <name type="scientific">Sessilibacter corallicola</name>
    <dbReference type="NCBI Taxonomy" id="2904075"/>
    <lineage>
        <taxon>Bacteria</taxon>
        <taxon>Pseudomonadati</taxon>
        <taxon>Pseudomonadota</taxon>
        <taxon>Gammaproteobacteria</taxon>
        <taxon>Cellvibrionales</taxon>
        <taxon>Cellvibrionaceae</taxon>
        <taxon>Sessilibacter</taxon>
    </lineage>
</organism>
<dbReference type="InterPro" id="IPR014743">
    <property type="entry name" value="Cl-channel_core"/>
</dbReference>
<dbReference type="PANTHER" id="PTHR43427">
    <property type="entry name" value="CHLORIDE CHANNEL PROTEIN CLC-E"/>
    <property type="match status" value="1"/>
</dbReference>
<keyword evidence="6 10" id="KW-0472">Membrane</keyword>
<dbReference type="EMBL" id="BAABWN010000005">
    <property type="protein sequence ID" value="GAA6168110.1"/>
    <property type="molecule type" value="Genomic_DNA"/>
</dbReference>
<evidence type="ECO:0000256" key="1">
    <source>
        <dbReference type="ARBA" id="ARBA00004141"/>
    </source>
</evidence>
<evidence type="ECO:0000256" key="6">
    <source>
        <dbReference type="ARBA" id="ARBA00023136"/>
    </source>
</evidence>
<feature type="transmembrane region" description="Helical" evidence="10">
    <location>
        <begin position="401"/>
        <end position="421"/>
    </location>
</feature>
<evidence type="ECO:0000256" key="2">
    <source>
        <dbReference type="ARBA" id="ARBA00022448"/>
    </source>
</evidence>
<dbReference type="PANTHER" id="PTHR43427:SF6">
    <property type="entry name" value="CHLORIDE CHANNEL PROTEIN CLC-E"/>
    <property type="match status" value="1"/>
</dbReference>
<evidence type="ECO:0000256" key="7">
    <source>
        <dbReference type="ARBA" id="ARBA00023173"/>
    </source>
</evidence>
<feature type="transmembrane region" description="Helical" evidence="10">
    <location>
        <begin position="71"/>
        <end position="91"/>
    </location>
</feature>
<feature type="transmembrane region" description="Helical" evidence="10">
    <location>
        <begin position="270"/>
        <end position="289"/>
    </location>
</feature>
<keyword evidence="7" id="KW-0869">Chloride channel</keyword>
<evidence type="ECO:0000256" key="5">
    <source>
        <dbReference type="ARBA" id="ARBA00023065"/>
    </source>
</evidence>
<feature type="transmembrane region" description="Helical" evidence="10">
    <location>
        <begin position="309"/>
        <end position="329"/>
    </location>
</feature>
<evidence type="ECO:0000313" key="11">
    <source>
        <dbReference type="EMBL" id="GAA6168110.1"/>
    </source>
</evidence>
<keyword evidence="12" id="KW-1185">Reference proteome</keyword>
<comment type="subcellular location">
    <subcellularLocation>
        <location evidence="1">Membrane</location>
        <topology evidence="1">Multi-pass membrane protein</topology>
    </subcellularLocation>
</comment>
<dbReference type="Pfam" id="PF00654">
    <property type="entry name" value="Voltage_CLC"/>
    <property type="match status" value="1"/>
</dbReference>
<dbReference type="InterPro" id="IPR001807">
    <property type="entry name" value="ClC"/>
</dbReference>
<keyword evidence="8" id="KW-0868">Chloride</keyword>
<feature type="transmembrane region" description="Helical" evidence="10">
    <location>
        <begin position="341"/>
        <end position="360"/>
    </location>
</feature>
<feature type="transmembrane region" description="Helical" evidence="10">
    <location>
        <begin position="372"/>
        <end position="394"/>
    </location>
</feature>